<dbReference type="KEGG" id="ssl:SS1G_04387"/>
<dbReference type="VEuPathDB" id="FungiDB:sscle_02g017170"/>
<dbReference type="EMBL" id="CP017815">
    <property type="protein sequence ID" value="APA06947.1"/>
    <property type="molecule type" value="Genomic_DNA"/>
</dbReference>
<gene>
    <name evidence="1" type="ORF">sscle_02g017170</name>
</gene>
<proteinExistence type="predicted"/>
<dbReference type="AlphaFoldDB" id="A0A1D9PW83"/>
<protein>
    <submittedName>
        <fullName evidence="1">Uncharacterized protein</fullName>
    </submittedName>
</protein>
<evidence type="ECO:0000313" key="1">
    <source>
        <dbReference type="EMBL" id="APA06947.1"/>
    </source>
</evidence>
<dbReference type="OrthoDB" id="3553160at2759"/>
<dbReference type="OMA" id="IISAWRA"/>
<dbReference type="Proteomes" id="UP000177798">
    <property type="component" value="Chromosome 2"/>
</dbReference>
<organism evidence="1 2">
    <name type="scientific">Sclerotinia sclerotiorum (strain ATCC 18683 / 1980 / Ss-1)</name>
    <name type="common">White mold</name>
    <name type="synonym">Whetzelinia sclerotiorum</name>
    <dbReference type="NCBI Taxonomy" id="665079"/>
    <lineage>
        <taxon>Eukaryota</taxon>
        <taxon>Fungi</taxon>
        <taxon>Dikarya</taxon>
        <taxon>Ascomycota</taxon>
        <taxon>Pezizomycotina</taxon>
        <taxon>Leotiomycetes</taxon>
        <taxon>Helotiales</taxon>
        <taxon>Sclerotiniaceae</taxon>
        <taxon>Sclerotinia</taxon>
    </lineage>
</organism>
<name>A0A1D9PW83_SCLS1</name>
<sequence>MPQIPHGAQPRYAGMKKRRTILPWLSRVAEDQTTLPDTNKGAETVQDVALARIACMPPKATQSGKPIYNSDIPYKYPACVRLESLGASSDTLIGLRQWDAPEVISEQEILFGEDRSAALGIISAWRAKACTAAHVAFDVIKKTEQGIFLSKLYWNKQAADYPFD</sequence>
<reference evidence="2" key="1">
    <citation type="journal article" date="2017" name="Genome Biol. Evol.">
        <title>The complete genome sequence of the phytopathogenic fungus Sclerotinia sclerotiorum reveals insights into the genome architecture of broad host range pathogens.</title>
        <authorList>
            <person name="Derbyshire M."/>
            <person name="Denton-Giles M."/>
            <person name="Hegedus D."/>
            <person name="Seifbarghy S."/>
            <person name="Rollins J."/>
            <person name="van Kan J."/>
            <person name="Seidl M.F."/>
            <person name="Faino L."/>
            <person name="Mbengue M."/>
            <person name="Navaud O."/>
            <person name="Raffaele S."/>
            <person name="Hammond-Kosack K."/>
            <person name="Heard S."/>
            <person name="Oliver R."/>
        </authorList>
    </citation>
    <scope>NUCLEOTIDE SEQUENCE [LARGE SCALE GENOMIC DNA]</scope>
    <source>
        <strain evidence="2">ATCC 18683 / 1980 / Ss-1</strain>
    </source>
</reference>
<dbReference type="RefSeq" id="XP_001594580.1">
    <property type="nucleotide sequence ID" value="XM_001594530.1"/>
</dbReference>
<evidence type="ECO:0000313" key="2">
    <source>
        <dbReference type="Proteomes" id="UP000177798"/>
    </source>
</evidence>
<accession>A0A1D9PW83</accession>